<dbReference type="HOGENOM" id="CLU_555695_0_0_1"/>
<name>D8PWV6_SCHCM</name>
<feature type="region of interest" description="Disordered" evidence="1">
    <location>
        <begin position="265"/>
        <end position="287"/>
    </location>
</feature>
<feature type="compositionally biased region" description="Low complexity" evidence="1">
    <location>
        <begin position="397"/>
        <end position="406"/>
    </location>
</feature>
<dbReference type="InParanoid" id="D8PWV6"/>
<evidence type="ECO:0000256" key="1">
    <source>
        <dbReference type="SAM" id="MobiDB-lite"/>
    </source>
</evidence>
<dbReference type="Proteomes" id="UP000007431">
    <property type="component" value="Unassembled WGS sequence"/>
</dbReference>
<feature type="non-terminal residue" evidence="2">
    <location>
        <position position="491"/>
    </location>
</feature>
<keyword evidence="3" id="KW-1185">Reference proteome</keyword>
<reference evidence="2 3" key="1">
    <citation type="journal article" date="2010" name="Nat. Biotechnol.">
        <title>Genome sequence of the model mushroom Schizophyllum commune.</title>
        <authorList>
            <person name="Ohm R.A."/>
            <person name="de Jong J.F."/>
            <person name="Lugones L.G."/>
            <person name="Aerts A."/>
            <person name="Kothe E."/>
            <person name="Stajich J.E."/>
            <person name="de Vries R.P."/>
            <person name="Record E."/>
            <person name="Levasseur A."/>
            <person name="Baker S.E."/>
            <person name="Bartholomew K.A."/>
            <person name="Coutinho P.M."/>
            <person name="Erdmann S."/>
            <person name="Fowler T.J."/>
            <person name="Gathman A.C."/>
            <person name="Lombard V."/>
            <person name="Henrissat B."/>
            <person name="Knabe N."/>
            <person name="Kuees U."/>
            <person name="Lilly W.W."/>
            <person name="Lindquist E."/>
            <person name="Lucas S."/>
            <person name="Magnuson J.K."/>
            <person name="Piumi F."/>
            <person name="Raudaskoski M."/>
            <person name="Salamov A."/>
            <person name="Schmutz J."/>
            <person name="Schwarze F.W.M.R."/>
            <person name="vanKuyk P.A."/>
            <person name="Horton J.S."/>
            <person name="Grigoriev I.V."/>
            <person name="Woesten H.A.B."/>
        </authorList>
    </citation>
    <scope>NUCLEOTIDE SEQUENCE [LARGE SCALE GENOMIC DNA]</scope>
    <source>
        <strain evidence="3">H4-8 / FGSC 9210</strain>
    </source>
</reference>
<feature type="region of interest" description="Disordered" evidence="1">
    <location>
        <begin position="393"/>
        <end position="415"/>
    </location>
</feature>
<feature type="compositionally biased region" description="Basic and acidic residues" evidence="1">
    <location>
        <begin position="159"/>
        <end position="176"/>
    </location>
</feature>
<feature type="compositionally biased region" description="Polar residues" evidence="1">
    <location>
        <begin position="187"/>
        <end position="205"/>
    </location>
</feature>
<gene>
    <name evidence="2" type="ORF">SCHCODRAFT_105675</name>
</gene>
<organism evidence="3">
    <name type="scientific">Schizophyllum commune (strain H4-8 / FGSC 9210)</name>
    <name type="common">Split gill fungus</name>
    <dbReference type="NCBI Taxonomy" id="578458"/>
    <lineage>
        <taxon>Eukaryota</taxon>
        <taxon>Fungi</taxon>
        <taxon>Dikarya</taxon>
        <taxon>Basidiomycota</taxon>
        <taxon>Agaricomycotina</taxon>
        <taxon>Agaricomycetes</taxon>
        <taxon>Agaricomycetidae</taxon>
        <taxon>Agaricales</taxon>
        <taxon>Schizophyllaceae</taxon>
        <taxon>Schizophyllum</taxon>
    </lineage>
</organism>
<dbReference type="EMBL" id="GL377303">
    <property type="protein sequence ID" value="EFJ00283.1"/>
    <property type="molecule type" value="Genomic_DNA"/>
</dbReference>
<feature type="compositionally biased region" description="Polar residues" evidence="1">
    <location>
        <begin position="276"/>
        <end position="287"/>
    </location>
</feature>
<evidence type="ECO:0000313" key="3">
    <source>
        <dbReference type="Proteomes" id="UP000007431"/>
    </source>
</evidence>
<sequence>MLFLFDPIRCPSAIASIMLCWWIRLAPPAQRERLRLLQLSPSGPAPGFALACRATHSPFTFTTFDLPLCLPLPLHVRLSVVPVPVINLVPAFHFPSMFSNLARNPFHRRAIWLSRLTAASLALRARTTQGDARVDCRAALALMCRVLRVCGTLYADASTSRKDPMSPESLTLERTRFISRKPPRASTMISQQPRRQSPATSTTASRGLPRTRRGSGGSHSEEEGLRRARDSARQACTKTLIHARCVPLTLRLCISLILHSQPYPRNDAQPPVQRAAFSSTPEPSSRAQLHVPHATPLSMSRILVDAASPQARASLRKSWRDALSFDEVSSSSRKWSRVHPESELELIPRVVSGSSRSGLRATSAWFGIVLRIVRIVLRIASVILCDANVVLRPPRSPSDSRSNASPSDERRSRNLNLLHTRCRASQLANSLRFTLPPSRRGQLASTVNSRVIFVRRDAFESSYTMPFRPVRSHAVAPSFAPAARSSRSAAA</sequence>
<feature type="region of interest" description="Disordered" evidence="1">
    <location>
        <begin position="158"/>
        <end position="230"/>
    </location>
</feature>
<feature type="compositionally biased region" description="Basic and acidic residues" evidence="1">
    <location>
        <begin position="219"/>
        <end position="230"/>
    </location>
</feature>
<evidence type="ECO:0000313" key="2">
    <source>
        <dbReference type="EMBL" id="EFJ00283.1"/>
    </source>
</evidence>
<dbReference type="VEuPathDB" id="FungiDB:SCHCODRAFT_02561491"/>
<accession>D8PWV6</accession>
<proteinExistence type="predicted"/>
<protein>
    <submittedName>
        <fullName evidence="2">Uncharacterized protein</fullName>
    </submittedName>
</protein>
<dbReference type="AlphaFoldDB" id="D8PWV6"/>
<dbReference type="KEGG" id="scm:SCHCO_02561491"/>
<dbReference type="GeneID" id="9595861"/>